<feature type="binding site" evidence="7">
    <location>
        <begin position="138"/>
        <end position="142"/>
    </location>
    <ligand>
        <name>ATP</name>
        <dbReference type="ChEBI" id="CHEBI:30616"/>
    </ligand>
</feature>
<dbReference type="SUPFAM" id="SSF52540">
    <property type="entry name" value="P-loop containing nucleoside triphosphate hydrolases"/>
    <property type="match status" value="1"/>
</dbReference>
<dbReference type="Pfam" id="PF01712">
    <property type="entry name" value="dNK"/>
    <property type="match status" value="1"/>
</dbReference>
<reference evidence="10 11" key="3">
    <citation type="journal article" date="2019" name="Int. J. Syst. Evol. Microbiol.">
        <title>Anaerobacillus isosaccharinicus sp. nov., an alkaliphilic bacterium which degrades isosaccharinic acid.</title>
        <authorList>
            <person name="Bassil N.M."/>
            <person name="Lloyd J.R."/>
        </authorList>
    </citation>
    <scope>NUCLEOTIDE SEQUENCE [LARGE SCALE GENOMIC DNA]</scope>
    <source>
        <strain evidence="10 11">NB2006</strain>
    </source>
</reference>
<comment type="similarity">
    <text evidence="1">Belongs to the DCK/DGK family.</text>
</comment>
<evidence type="ECO:0000259" key="8">
    <source>
        <dbReference type="Pfam" id="PF01712"/>
    </source>
</evidence>
<name>A0A1S2LG56_9BACI</name>
<dbReference type="KEGG" id="aia:AWH56_024315"/>
<feature type="binding site" evidence="7">
    <location>
        <begin position="11"/>
        <end position="19"/>
    </location>
    <ligand>
        <name>ATP</name>
        <dbReference type="ChEBI" id="CHEBI:30616"/>
    </ligand>
</feature>
<dbReference type="FunFam" id="3.40.50.300:FF:000659">
    <property type="entry name" value="Deoxyguanosine kinase"/>
    <property type="match status" value="1"/>
</dbReference>
<dbReference type="OrthoDB" id="9776634at2"/>
<evidence type="ECO:0000256" key="3">
    <source>
        <dbReference type="ARBA" id="ARBA00022741"/>
    </source>
</evidence>
<keyword evidence="3 7" id="KW-0547">Nucleotide-binding</keyword>
<dbReference type="PANTHER" id="PTHR10513:SF46">
    <property type="entry name" value="DEOXYGUANOSINE KINASE"/>
    <property type="match status" value="1"/>
</dbReference>
<keyword evidence="11" id="KW-1185">Reference proteome</keyword>
<accession>A0A1S2LG56</accession>
<dbReference type="EMBL" id="CP063356">
    <property type="protein sequence ID" value="QOY35747.1"/>
    <property type="molecule type" value="Genomic_DNA"/>
</dbReference>
<keyword evidence="2" id="KW-0808">Transferase</keyword>
<evidence type="ECO:0000256" key="5">
    <source>
        <dbReference type="ARBA" id="ARBA00022840"/>
    </source>
</evidence>
<protein>
    <submittedName>
        <fullName evidence="9">Deoxynucleoside kinase</fullName>
    </submittedName>
</protein>
<evidence type="ECO:0000256" key="4">
    <source>
        <dbReference type="ARBA" id="ARBA00022777"/>
    </source>
</evidence>
<proteinExistence type="inferred from homology"/>
<dbReference type="RefSeq" id="WP_071318167.1">
    <property type="nucleotide sequence ID" value="NZ_CP063356.2"/>
</dbReference>
<keyword evidence="4 9" id="KW-0418">Kinase</keyword>
<feature type="domain" description="Deoxynucleoside kinase" evidence="8">
    <location>
        <begin position="7"/>
        <end position="204"/>
    </location>
</feature>
<reference evidence="9 11" key="1">
    <citation type="submission" date="2016-10" db="EMBL/GenBank/DDBJ databases">
        <title>Draft genome sequences of four alkaliphilic bacteria belonging to the Anaerobacillus genus.</title>
        <authorList>
            <person name="Bassil N.M."/>
            <person name="Lloyd J.R."/>
        </authorList>
    </citation>
    <scope>NUCLEOTIDE SEQUENCE [LARGE SCALE GENOMIC DNA]</scope>
    <source>
        <strain evidence="9 11">NB2006</strain>
    </source>
</reference>
<dbReference type="InterPro" id="IPR002624">
    <property type="entry name" value="DCK/DGK"/>
</dbReference>
<dbReference type="GO" id="GO:0005524">
    <property type="term" value="F:ATP binding"/>
    <property type="evidence" value="ECO:0007669"/>
    <property type="project" value="UniProtKB-KW"/>
</dbReference>
<gene>
    <name evidence="10" type="ORF">AWH56_024315</name>
    <name evidence="9" type="ORF">AWH56_16850</name>
</gene>
<dbReference type="GO" id="GO:0019136">
    <property type="term" value="F:deoxynucleoside kinase activity"/>
    <property type="evidence" value="ECO:0007669"/>
    <property type="project" value="InterPro"/>
</dbReference>
<dbReference type="Gene3D" id="3.40.50.300">
    <property type="entry name" value="P-loop containing nucleotide triphosphate hydrolases"/>
    <property type="match status" value="1"/>
</dbReference>
<evidence type="ECO:0000256" key="7">
    <source>
        <dbReference type="PIRSR" id="PIRSR000705-3"/>
    </source>
</evidence>
<organism evidence="9 11">
    <name type="scientific">Anaerobacillus isosaccharinicus</name>
    <dbReference type="NCBI Taxonomy" id="1532552"/>
    <lineage>
        <taxon>Bacteria</taxon>
        <taxon>Bacillati</taxon>
        <taxon>Bacillota</taxon>
        <taxon>Bacilli</taxon>
        <taxon>Bacillales</taxon>
        <taxon>Bacillaceae</taxon>
        <taxon>Anaerobacillus</taxon>
    </lineage>
</organism>
<reference evidence="10" key="4">
    <citation type="submission" date="2020-10" db="EMBL/GenBank/DDBJ databases">
        <authorList>
            <person name="Bassil N.M."/>
            <person name="Lloyd J.R."/>
        </authorList>
    </citation>
    <scope>NUCLEOTIDE SEQUENCE</scope>
    <source>
        <strain evidence="10">NB2006</strain>
    </source>
</reference>
<dbReference type="GO" id="GO:0005737">
    <property type="term" value="C:cytoplasm"/>
    <property type="evidence" value="ECO:0007669"/>
    <property type="project" value="TreeGrafter"/>
</dbReference>
<dbReference type="InterPro" id="IPR050566">
    <property type="entry name" value="Deoxyribonucleoside_kinase"/>
</dbReference>
<dbReference type="EMBL" id="LQXD01000146">
    <property type="protein sequence ID" value="OIJ10687.1"/>
    <property type="molecule type" value="Genomic_DNA"/>
</dbReference>
<dbReference type="InterPro" id="IPR027417">
    <property type="entry name" value="P-loop_NTPase"/>
</dbReference>
<dbReference type="PANTHER" id="PTHR10513">
    <property type="entry name" value="DEOXYNUCLEOSIDE KINASE"/>
    <property type="match status" value="1"/>
</dbReference>
<evidence type="ECO:0000256" key="1">
    <source>
        <dbReference type="ARBA" id="ARBA00007420"/>
    </source>
</evidence>
<sequence length="210" mass="24858">MKKVPFIAVEGPIGVGKSSLAREIANYYQYRLLNEIVEENPFLGNFYKDIDGWSFQTEMFFLCNRYKQLEDIEKYHLNKNEPVVADYHIFKNQIFAERTLQSKQYEKYKQIYYILTANMPEPNLIIYLKAGLNTLLERISLRGRDIEKNIDPAYLLQLTKDYEQFMGKFINDHPNVPVLTFECDHIDFIKNKADLEAIFSKIDDQLFINN</sequence>
<dbReference type="CDD" id="cd01673">
    <property type="entry name" value="dNK"/>
    <property type="match status" value="1"/>
</dbReference>
<dbReference type="AlphaFoldDB" id="A0A1S2LG56"/>
<dbReference type="InterPro" id="IPR031314">
    <property type="entry name" value="DNK_dom"/>
</dbReference>
<evidence type="ECO:0000256" key="6">
    <source>
        <dbReference type="PIRSR" id="PIRSR000705-1"/>
    </source>
</evidence>
<evidence type="ECO:0000313" key="9">
    <source>
        <dbReference type="EMBL" id="OIJ10687.1"/>
    </source>
</evidence>
<dbReference type="Proteomes" id="UP000180175">
    <property type="component" value="Chromosome"/>
</dbReference>
<dbReference type="PIRSF" id="PIRSF000705">
    <property type="entry name" value="DNK"/>
    <property type="match status" value="1"/>
</dbReference>
<feature type="active site" description="Proton acceptor" evidence="6">
    <location>
        <position position="86"/>
    </location>
</feature>
<evidence type="ECO:0000313" key="10">
    <source>
        <dbReference type="EMBL" id="QOY35747.1"/>
    </source>
</evidence>
<keyword evidence="5 7" id="KW-0067">ATP-binding</keyword>
<evidence type="ECO:0000256" key="2">
    <source>
        <dbReference type="ARBA" id="ARBA00022679"/>
    </source>
</evidence>
<evidence type="ECO:0000313" key="11">
    <source>
        <dbReference type="Proteomes" id="UP000180175"/>
    </source>
</evidence>
<reference evidence="10 11" key="2">
    <citation type="journal article" date="2017" name="Genome Announc.">
        <title>Draft Genome Sequences of Four Alkaliphilic Bacteria Belonging to the Anaerobacillus Genus.</title>
        <authorList>
            <person name="Bassil N.M."/>
            <person name="Lloyd J.R."/>
        </authorList>
    </citation>
    <scope>NUCLEOTIDE SEQUENCE [LARGE SCALE GENOMIC DNA]</scope>
    <source>
        <strain evidence="10 11">NB2006</strain>
    </source>
</reference>